<evidence type="ECO:0000259" key="3">
    <source>
        <dbReference type="PROSITE" id="PS51767"/>
    </source>
</evidence>
<dbReference type="Pfam" id="PF14541">
    <property type="entry name" value="TAXi_C"/>
    <property type="match status" value="1"/>
</dbReference>
<dbReference type="EMBL" id="PGOL01001654">
    <property type="protein sequence ID" value="PKI55923.1"/>
    <property type="molecule type" value="Genomic_DNA"/>
</dbReference>
<reference evidence="4 5" key="1">
    <citation type="submission" date="2017-11" db="EMBL/GenBank/DDBJ databases">
        <title>De-novo sequencing of pomegranate (Punica granatum L.) genome.</title>
        <authorList>
            <person name="Akparov Z."/>
            <person name="Amiraslanov A."/>
            <person name="Hajiyeva S."/>
            <person name="Abbasov M."/>
            <person name="Kaur K."/>
            <person name="Hamwieh A."/>
            <person name="Solovyev V."/>
            <person name="Salamov A."/>
            <person name="Braich B."/>
            <person name="Kosarev P."/>
            <person name="Mahmoud A."/>
            <person name="Hajiyev E."/>
            <person name="Babayeva S."/>
            <person name="Izzatullayeva V."/>
            <person name="Mammadov A."/>
            <person name="Mammadov A."/>
            <person name="Sharifova S."/>
            <person name="Ojaghi J."/>
            <person name="Eynullazada K."/>
            <person name="Bayramov B."/>
            <person name="Abdulazimova A."/>
            <person name="Shahmuradov I."/>
        </authorList>
    </citation>
    <scope>NUCLEOTIDE SEQUENCE [LARGE SCALE GENOMIC DNA]</scope>
    <source>
        <strain evidence="5">cv. AG2017</strain>
        <tissue evidence="4">Leaf</tissue>
    </source>
</reference>
<dbReference type="GO" id="GO:0006508">
    <property type="term" value="P:proteolysis"/>
    <property type="evidence" value="ECO:0007669"/>
    <property type="project" value="UniProtKB-KW"/>
</dbReference>
<dbReference type="InterPro" id="IPR021109">
    <property type="entry name" value="Peptidase_aspartic_dom_sf"/>
</dbReference>
<gene>
    <name evidence="4" type="ORF">CRG98_023655</name>
</gene>
<dbReference type="SUPFAM" id="SSF50630">
    <property type="entry name" value="Acid proteases"/>
    <property type="match status" value="2"/>
</dbReference>
<protein>
    <recommendedName>
        <fullName evidence="3">Peptidase A1 domain-containing protein</fullName>
    </recommendedName>
</protein>
<keyword evidence="5" id="KW-1185">Reference proteome</keyword>
<dbReference type="STRING" id="22663.A0A2I0JIX8"/>
<evidence type="ECO:0000313" key="4">
    <source>
        <dbReference type="EMBL" id="PKI55923.1"/>
    </source>
</evidence>
<evidence type="ECO:0000313" key="5">
    <source>
        <dbReference type="Proteomes" id="UP000233551"/>
    </source>
</evidence>
<dbReference type="InterPro" id="IPR033121">
    <property type="entry name" value="PEPTIDASE_A1"/>
</dbReference>
<feature type="domain" description="Peptidase A1" evidence="3">
    <location>
        <begin position="105"/>
        <end position="210"/>
    </location>
</feature>
<evidence type="ECO:0000256" key="2">
    <source>
        <dbReference type="ARBA" id="ARBA00022801"/>
    </source>
</evidence>
<organism evidence="4 5">
    <name type="scientific">Punica granatum</name>
    <name type="common">Pomegranate</name>
    <dbReference type="NCBI Taxonomy" id="22663"/>
    <lineage>
        <taxon>Eukaryota</taxon>
        <taxon>Viridiplantae</taxon>
        <taxon>Streptophyta</taxon>
        <taxon>Embryophyta</taxon>
        <taxon>Tracheophyta</taxon>
        <taxon>Spermatophyta</taxon>
        <taxon>Magnoliopsida</taxon>
        <taxon>eudicotyledons</taxon>
        <taxon>Gunneridae</taxon>
        <taxon>Pentapetalae</taxon>
        <taxon>rosids</taxon>
        <taxon>malvids</taxon>
        <taxon>Myrtales</taxon>
        <taxon>Lythraceae</taxon>
        <taxon>Punica</taxon>
    </lineage>
</organism>
<dbReference type="Gene3D" id="2.40.70.10">
    <property type="entry name" value="Acid Proteases"/>
    <property type="match status" value="1"/>
</dbReference>
<dbReference type="Proteomes" id="UP000233551">
    <property type="component" value="Unassembled WGS sequence"/>
</dbReference>
<keyword evidence="2" id="KW-0378">Hydrolase</keyword>
<dbReference type="InterPro" id="IPR051708">
    <property type="entry name" value="Plant_Aspart_Prot_A1"/>
</dbReference>
<comment type="caution">
    <text evidence="4">The sequence shown here is derived from an EMBL/GenBank/DDBJ whole genome shotgun (WGS) entry which is preliminary data.</text>
</comment>
<dbReference type="PANTHER" id="PTHR47967">
    <property type="entry name" value="OS07G0603500 PROTEIN-RELATED"/>
    <property type="match status" value="1"/>
</dbReference>
<proteinExistence type="predicted"/>
<accession>A0A2I0JIX8</accession>
<dbReference type="GO" id="GO:0008233">
    <property type="term" value="F:peptidase activity"/>
    <property type="evidence" value="ECO:0007669"/>
    <property type="project" value="UniProtKB-KW"/>
</dbReference>
<keyword evidence="1" id="KW-0645">Protease</keyword>
<evidence type="ECO:0000256" key="1">
    <source>
        <dbReference type="ARBA" id="ARBA00022670"/>
    </source>
</evidence>
<dbReference type="PROSITE" id="PS51767">
    <property type="entry name" value="PEPTIDASE_A1"/>
    <property type="match status" value="1"/>
</dbReference>
<dbReference type="AlphaFoldDB" id="A0A2I0JIX8"/>
<name>A0A2I0JIX8_PUNGR</name>
<dbReference type="InterPro" id="IPR032799">
    <property type="entry name" value="TAXi_C"/>
</dbReference>
<sequence>MEHDAFLSVQCPYMSHQKFMIPLMNRNSCRTSWIHRQGPCSPLHEEWLQLRDSTLIFSGDQSRVNSIRDSLASSSLPSRDITYLTGNGNDLRIPVVFPQDGAGEYVVMVGLGTPRHNLPLIFDMGSFLTWTWSWDCELTKMVLKFDGANVNVNPSGVVWRESNSQVFLAFAANEKDDDLTIIGSTQQRNLNILYDIQENKVGFGTGSCGS</sequence>